<dbReference type="SUPFAM" id="SSF56112">
    <property type="entry name" value="Protein kinase-like (PK-like)"/>
    <property type="match status" value="1"/>
</dbReference>
<dbReference type="InterPro" id="IPR011009">
    <property type="entry name" value="Kinase-like_dom_sf"/>
</dbReference>
<evidence type="ECO:0000313" key="2">
    <source>
        <dbReference type="Proteomes" id="UP000479710"/>
    </source>
</evidence>
<dbReference type="EMBL" id="SPHZ02000010">
    <property type="protein sequence ID" value="KAF0895054.1"/>
    <property type="molecule type" value="Genomic_DNA"/>
</dbReference>
<evidence type="ECO:0000313" key="1">
    <source>
        <dbReference type="EMBL" id="KAF0895054.1"/>
    </source>
</evidence>
<feature type="non-terminal residue" evidence="1">
    <location>
        <position position="1"/>
    </location>
</feature>
<accession>A0A6G1C5H3</accession>
<gene>
    <name evidence="1" type="ORF">E2562_006770</name>
</gene>
<keyword evidence="2" id="KW-1185">Reference proteome</keyword>
<dbReference type="EMBL" id="SPHZ02000010">
    <property type="protein sequence ID" value="KAF0895052.1"/>
    <property type="molecule type" value="Genomic_DNA"/>
</dbReference>
<evidence type="ECO:0008006" key="3">
    <source>
        <dbReference type="Google" id="ProtNLM"/>
    </source>
</evidence>
<dbReference type="OrthoDB" id="583824at2759"/>
<dbReference type="AlphaFoldDB" id="A0A6G1C5H3"/>
<protein>
    <recommendedName>
        <fullName evidence="3">Protein kinase domain-containing protein</fullName>
    </recommendedName>
</protein>
<reference evidence="1 2" key="1">
    <citation type="submission" date="2019-11" db="EMBL/GenBank/DDBJ databases">
        <title>Whole genome sequence of Oryza granulata.</title>
        <authorList>
            <person name="Li W."/>
        </authorList>
    </citation>
    <scope>NUCLEOTIDE SEQUENCE [LARGE SCALE GENOMIC DNA]</scope>
    <source>
        <strain evidence="2">cv. Menghai</strain>
        <tissue evidence="1">Leaf</tissue>
    </source>
</reference>
<organism evidence="1 2">
    <name type="scientific">Oryza meyeriana var. granulata</name>
    <dbReference type="NCBI Taxonomy" id="110450"/>
    <lineage>
        <taxon>Eukaryota</taxon>
        <taxon>Viridiplantae</taxon>
        <taxon>Streptophyta</taxon>
        <taxon>Embryophyta</taxon>
        <taxon>Tracheophyta</taxon>
        <taxon>Spermatophyta</taxon>
        <taxon>Magnoliopsida</taxon>
        <taxon>Liliopsida</taxon>
        <taxon>Poales</taxon>
        <taxon>Poaceae</taxon>
        <taxon>BOP clade</taxon>
        <taxon>Oryzoideae</taxon>
        <taxon>Oryzeae</taxon>
        <taxon>Oryzinae</taxon>
        <taxon>Oryza</taxon>
        <taxon>Oryza meyeriana</taxon>
    </lineage>
</organism>
<dbReference type="Proteomes" id="UP000479710">
    <property type="component" value="Unassembled WGS sequence"/>
</dbReference>
<comment type="caution">
    <text evidence="1">The sequence shown here is derived from an EMBL/GenBank/DDBJ whole genome shotgun (WGS) entry which is preliminary data.</text>
</comment>
<name>A0A6G1C5H3_9ORYZ</name>
<proteinExistence type="predicted"/>
<sequence>GESYLICHYGTIRSGTAESQPVKACVFAYKSKDDADGMATILHKKCSRFDHPCVMKSLGYCKGSHPHSEYSFVAFPLFELCFSDLIANGSIAIEMGRFSEVFIEAVSQIVKGLQALHEHGFCCPRLEGGDIAIKMENSSVTAKIWNFSVGNSDREKNLGWKRIGELLLIAARGNFAYSDDSLEIHYLCDKIKEGQLSGLHILQQSAFLTVREKFERVLSLWKFVSVNCKPELIHQLDKSKDTYTLTEFLDVSSSRSIRPLWIDRGRRTPALKTLRELLNEFRDIIEHEIEYISPEVITELTFKEIELGKKKSDLEHYIRKSWPVEFLMIQLWASNQTAELKVKELVGLKEKLKRKP</sequence>